<feature type="transmembrane region" description="Helical" evidence="2">
    <location>
        <begin position="320"/>
        <end position="346"/>
    </location>
</feature>
<proteinExistence type="predicted"/>
<gene>
    <name evidence="3" type="ORF">DKY63_16515</name>
</gene>
<dbReference type="EMBL" id="CP029693">
    <property type="protein sequence ID" value="AWY41403.1"/>
    <property type="molecule type" value="Genomic_DNA"/>
</dbReference>
<feature type="transmembrane region" description="Helical" evidence="2">
    <location>
        <begin position="154"/>
        <end position="174"/>
    </location>
</feature>
<feature type="transmembrane region" description="Helical" evidence="2">
    <location>
        <begin position="20"/>
        <end position="38"/>
    </location>
</feature>
<dbReference type="OrthoDB" id="5366203at2"/>
<keyword evidence="2" id="KW-0472">Membrane</keyword>
<feature type="transmembrane region" description="Helical" evidence="2">
    <location>
        <begin position="118"/>
        <end position="142"/>
    </location>
</feature>
<keyword evidence="2" id="KW-0812">Transmembrane</keyword>
<feature type="region of interest" description="Disordered" evidence="1">
    <location>
        <begin position="285"/>
        <end position="305"/>
    </location>
</feature>
<reference evidence="3 4" key="1">
    <citation type="submission" date="2018-05" db="EMBL/GenBank/DDBJ databases">
        <title>Whole genome sequence of Pseudomonas putida JBC17.</title>
        <authorList>
            <person name="Lee Y.H."/>
            <person name="David K."/>
        </authorList>
    </citation>
    <scope>NUCLEOTIDE SEQUENCE [LARGE SCALE GENOMIC DNA]</scope>
    <source>
        <strain evidence="3 4">JBC17</strain>
    </source>
</reference>
<organism evidence="3 4">
    <name type="scientific">Pseudomonas putida</name>
    <name type="common">Arthrobacter siderocapsulatus</name>
    <dbReference type="NCBI Taxonomy" id="303"/>
    <lineage>
        <taxon>Bacteria</taxon>
        <taxon>Pseudomonadati</taxon>
        <taxon>Pseudomonadota</taxon>
        <taxon>Gammaproteobacteria</taxon>
        <taxon>Pseudomonadales</taxon>
        <taxon>Pseudomonadaceae</taxon>
        <taxon>Pseudomonas</taxon>
    </lineage>
</organism>
<keyword evidence="2" id="KW-1133">Transmembrane helix</keyword>
<evidence type="ECO:0000313" key="3">
    <source>
        <dbReference type="EMBL" id="AWY41403.1"/>
    </source>
</evidence>
<evidence type="ECO:0000256" key="1">
    <source>
        <dbReference type="SAM" id="MobiDB-lite"/>
    </source>
</evidence>
<protein>
    <submittedName>
        <fullName evidence="3">Uncharacterized protein</fullName>
    </submittedName>
</protein>
<sequence>MENIFTLQGLETLLRTHTLLTVAIIATLLAIALIAYLWEHVCYFTMRAWHGLPVIGTVSRLSATPGYMKDGWPSVESDICSDYKSYYDKYDRDSSLYRKSKDYLAKVGEAGRRPIPSWVLGLAVILLIVEAVGFGFVLGPFVNSSASANQMAMLAWSVAFLLALISGGFAHFAGHDMHYNSLVKKAHAWWSRDGKGPQRPSSLKQLKSLHLEDSFSDDDQPDYQQIMARIHADHDVTQKKKVIYGFFAVIIVLAIAAFWIRAYTLESIETDMVAQLSSSAAPASAPASPFDLPDESKSVNEQSDNQAVQDKMDAIRHASLVTYIVLSVVYIAIQCLMLWLSVVYGFSGVHSKEAWKNTHRFNSADEFERWHANQRARIAGHADHKLRLLQQKRSSKHTAIAEEQDALATEQVGSRNFLSFVLLSRQDSDRHAEKMANTRQVAAEARAPVTPAVVTPAVQAEPAAVPVSAVNAQAVEVDAASFKDLTPFDDAQLNLAAKALKMPYETLLDIRAQQAVLKQLGMFGAQEPA</sequence>
<dbReference type="AlphaFoldDB" id="A0A2Z4RK09"/>
<dbReference type="Proteomes" id="UP000250299">
    <property type="component" value="Chromosome"/>
</dbReference>
<evidence type="ECO:0000313" key="4">
    <source>
        <dbReference type="Proteomes" id="UP000250299"/>
    </source>
</evidence>
<dbReference type="RefSeq" id="WP_110965073.1">
    <property type="nucleotide sequence ID" value="NZ_CP029693.1"/>
</dbReference>
<name>A0A2Z4RK09_PSEPU</name>
<feature type="transmembrane region" description="Helical" evidence="2">
    <location>
        <begin position="242"/>
        <end position="262"/>
    </location>
</feature>
<evidence type="ECO:0000256" key="2">
    <source>
        <dbReference type="SAM" id="Phobius"/>
    </source>
</evidence>
<accession>A0A2Z4RK09</accession>